<evidence type="ECO:0000256" key="1">
    <source>
        <dbReference type="ARBA" id="ARBA00001922"/>
    </source>
</evidence>
<dbReference type="GO" id="GO:0005737">
    <property type="term" value="C:cytoplasm"/>
    <property type="evidence" value="ECO:0007669"/>
    <property type="project" value="TreeGrafter"/>
</dbReference>
<dbReference type="RefSeq" id="WP_104936149.1">
    <property type="nucleotide sequence ID" value="NZ_CP021255.1"/>
</dbReference>
<dbReference type="GO" id="GO:0031419">
    <property type="term" value="F:cobalamin binding"/>
    <property type="evidence" value="ECO:0007669"/>
    <property type="project" value="UniProtKB-KW"/>
</dbReference>
<dbReference type="Proteomes" id="UP000239867">
    <property type="component" value="Chromosome"/>
</dbReference>
<name>A0A2L1GML0_9BACT</name>
<dbReference type="Gene3D" id="3.40.50.280">
    <property type="entry name" value="Cobalamin-binding domain"/>
    <property type="match status" value="1"/>
</dbReference>
<dbReference type="SUPFAM" id="SSF52242">
    <property type="entry name" value="Cobalamin (vitamin B12)-binding domain"/>
    <property type="match status" value="1"/>
</dbReference>
<dbReference type="PANTHER" id="PTHR48101:SF4">
    <property type="entry name" value="METHYLMALONYL-COA MUTASE, MITOCHONDRIAL"/>
    <property type="match status" value="1"/>
</dbReference>
<dbReference type="OrthoDB" id="9762378at2"/>
<evidence type="ECO:0000259" key="6">
    <source>
        <dbReference type="Pfam" id="PF01642"/>
    </source>
</evidence>
<feature type="domain" description="Methylmalonyl-CoA mutase alpha/beta chain catalytic" evidence="6">
    <location>
        <begin position="38"/>
        <end position="542"/>
    </location>
</feature>
<dbReference type="GO" id="GO:0019678">
    <property type="term" value="P:propionate metabolic process, methylmalonyl pathway"/>
    <property type="evidence" value="ECO:0007669"/>
    <property type="project" value="TreeGrafter"/>
</dbReference>
<dbReference type="KEGG" id="deo:CAY53_04710"/>
<dbReference type="Pfam" id="PF01642">
    <property type="entry name" value="MM_CoA_mutase"/>
    <property type="match status" value="1"/>
</dbReference>
<evidence type="ECO:0000313" key="7">
    <source>
        <dbReference type="EMBL" id="AVD70866.1"/>
    </source>
</evidence>
<dbReference type="InterPro" id="IPR016176">
    <property type="entry name" value="Cbl-dep_enz_cat"/>
</dbReference>
<evidence type="ECO:0000313" key="8">
    <source>
        <dbReference type="Proteomes" id="UP000239867"/>
    </source>
</evidence>
<comment type="cofactor">
    <cofactor evidence="1">
        <name>adenosylcob(III)alamin</name>
        <dbReference type="ChEBI" id="CHEBI:18408"/>
    </cofactor>
</comment>
<keyword evidence="4" id="KW-0413">Isomerase</keyword>
<proteinExistence type="inferred from homology"/>
<dbReference type="InterPro" id="IPR036724">
    <property type="entry name" value="Cobalamin-bd_sf"/>
</dbReference>
<keyword evidence="5" id="KW-0170">Cobalt</keyword>
<comment type="similarity">
    <text evidence="2">Belongs to the methylmalonyl-CoA mutase family.</text>
</comment>
<keyword evidence="3" id="KW-0846">Cobalamin</keyword>
<gene>
    <name evidence="7" type="ORF">CAY53_04710</name>
</gene>
<protein>
    <submittedName>
        <fullName evidence="7">Methylmalonyl-CoA mutase</fullName>
    </submittedName>
</protein>
<evidence type="ECO:0000256" key="5">
    <source>
        <dbReference type="ARBA" id="ARBA00023285"/>
    </source>
</evidence>
<dbReference type="Gene3D" id="3.20.20.240">
    <property type="entry name" value="Methylmalonyl-CoA mutase"/>
    <property type="match status" value="1"/>
</dbReference>
<dbReference type="InterPro" id="IPR006098">
    <property type="entry name" value="MMCoA_mutase_a_cat"/>
</dbReference>
<dbReference type="CDD" id="cd03677">
    <property type="entry name" value="MM_CoA_mutase_beta"/>
    <property type="match status" value="1"/>
</dbReference>
<evidence type="ECO:0000256" key="3">
    <source>
        <dbReference type="ARBA" id="ARBA00022628"/>
    </source>
</evidence>
<dbReference type="EMBL" id="CP021255">
    <property type="protein sequence ID" value="AVD70866.1"/>
    <property type="molecule type" value="Genomic_DNA"/>
</dbReference>
<sequence>MGSTLDILKDFPPVTKEEWRAKVEADLKGKPFEKLIKKTYEGIDIQPLYLQEDLEGLAYVDSQPGEAPFVRGIRASGAVSMPWQVSQELRSADPAEWNKTAKHALQKGQTSLNIVLDEATQNGFDADNATAETAGRDGLSLNTLADAELAFRDIDLTAQECRLATGPSGLAATALLAARIQAAGQDTAKLRGSISADPLGTLARTGTLPLSLERAYAHMAALTRWAAATAPNLRTIAVDASAYQESGGSAVQDIASALATGAEYLRELDKRGIAAETAARHINFEFAIGSDLFMEIAKFRAARLCWSQVVESFGGSEPVRAMHIHARTSRWNKTKVDPWVNMLRVSTETLSAVAGGVDSIHVGPYDEIFRAPNEFSSRIARNVHIVLREEAHFDKVVDPAGGCWYVEQLTQQLADRAWALFQQIEGQGGMFKALSAGFPQAQVAEVAAKRAKNVATRTDRFVGTSMYPNLAEAKQIIEPIDHEAFLKTRKAALAAARKGQSRDAALAEVGRQADSGQEALMTAAIAAARAGASLGEIFAAARGQEAAPQVNRLRVHRGAEPFERIRMATEAWAEKHGGAPKIFMANMGPIPQHKARTDFSTAFLNVAALATIANDGFPTIDEAVGAALDSGARAMVICSTDDSYPEIVPELTRKVKAARPDMMVILAGYPKDQIEAFKAAGVDEFLHVRANALDLLTKVQQHLEVI</sequence>
<evidence type="ECO:0000256" key="2">
    <source>
        <dbReference type="ARBA" id="ARBA00008465"/>
    </source>
</evidence>
<dbReference type="NCBIfam" id="TIGR00641">
    <property type="entry name" value="acid_CoA_mut_N"/>
    <property type="match status" value="1"/>
</dbReference>
<keyword evidence="8" id="KW-1185">Reference proteome</keyword>
<dbReference type="GO" id="GO:0004494">
    <property type="term" value="F:methylmalonyl-CoA mutase activity"/>
    <property type="evidence" value="ECO:0007669"/>
    <property type="project" value="UniProtKB-EC"/>
</dbReference>
<dbReference type="SUPFAM" id="SSF51703">
    <property type="entry name" value="Cobalamin (vitamin B12)-dependent enzymes"/>
    <property type="match status" value="1"/>
</dbReference>
<organism evidence="7 8">
    <name type="scientific">Desulfobulbus oralis</name>
    <dbReference type="NCBI Taxonomy" id="1986146"/>
    <lineage>
        <taxon>Bacteria</taxon>
        <taxon>Pseudomonadati</taxon>
        <taxon>Thermodesulfobacteriota</taxon>
        <taxon>Desulfobulbia</taxon>
        <taxon>Desulfobulbales</taxon>
        <taxon>Desulfobulbaceae</taxon>
        <taxon>Desulfobulbus</taxon>
    </lineage>
</organism>
<reference evidence="7 8" key="1">
    <citation type="journal article" date="2018" name="MBio">
        <title>Insights into the evolution of host association through the isolation and characterization of a novel human periodontal pathobiont, Desulfobulbus oralis.</title>
        <authorList>
            <person name="Cross K.L."/>
            <person name="Chirania P."/>
            <person name="Xiong W."/>
            <person name="Beall C.J."/>
            <person name="Elkins J.G."/>
            <person name="Giannone R.J."/>
            <person name="Griffen A.L."/>
            <person name="Guss A.M."/>
            <person name="Hettich R.L."/>
            <person name="Joshi S.S."/>
            <person name="Mokrzan E.M."/>
            <person name="Martin R.K."/>
            <person name="Zhulin I.B."/>
            <person name="Leys E.J."/>
            <person name="Podar M."/>
        </authorList>
    </citation>
    <scope>NUCLEOTIDE SEQUENCE [LARGE SCALE GENOMIC DNA]</scope>
    <source>
        <strain evidence="7 8">ORNL</strain>
    </source>
</reference>
<evidence type="ECO:0000256" key="4">
    <source>
        <dbReference type="ARBA" id="ARBA00023235"/>
    </source>
</evidence>
<accession>A0A2L1GML0</accession>
<dbReference type="AlphaFoldDB" id="A0A2L1GML0"/>
<dbReference type="InterPro" id="IPR006099">
    <property type="entry name" value="MeMalonylCoA_mutase_a/b_cat"/>
</dbReference>
<dbReference type="GO" id="GO:0046872">
    <property type="term" value="F:metal ion binding"/>
    <property type="evidence" value="ECO:0007669"/>
    <property type="project" value="InterPro"/>
</dbReference>
<dbReference type="PANTHER" id="PTHR48101">
    <property type="entry name" value="METHYLMALONYL-COA MUTASE, MITOCHONDRIAL-RELATED"/>
    <property type="match status" value="1"/>
</dbReference>